<dbReference type="Proteomes" id="UP000515312">
    <property type="component" value="Chromosome"/>
</dbReference>
<evidence type="ECO:0000313" key="2">
    <source>
        <dbReference type="Proteomes" id="UP000515312"/>
    </source>
</evidence>
<accession>A0A7G8BRP6</accession>
<dbReference type="RefSeq" id="WP_186747923.1">
    <property type="nucleotide sequence ID" value="NZ_CP060394.1"/>
</dbReference>
<dbReference type="KEGG" id="adin:H7849_18895"/>
<organism evidence="1 2">
    <name type="scientific">Alloacidobacterium dinghuense</name>
    <dbReference type="NCBI Taxonomy" id="2763107"/>
    <lineage>
        <taxon>Bacteria</taxon>
        <taxon>Pseudomonadati</taxon>
        <taxon>Acidobacteriota</taxon>
        <taxon>Terriglobia</taxon>
        <taxon>Terriglobales</taxon>
        <taxon>Acidobacteriaceae</taxon>
        <taxon>Alloacidobacterium</taxon>
    </lineage>
</organism>
<sequence>MPFPLISLGEQFPGFCELSIPLFEDLITANYVHVVGLMTLIFQDGNRTVTNLSTPGGV</sequence>
<gene>
    <name evidence="1" type="ORF">H7849_18895</name>
</gene>
<dbReference type="EMBL" id="CP060394">
    <property type="protein sequence ID" value="QNI35216.1"/>
    <property type="molecule type" value="Genomic_DNA"/>
</dbReference>
<keyword evidence="2" id="KW-1185">Reference proteome</keyword>
<proteinExistence type="predicted"/>
<protein>
    <submittedName>
        <fullName evidence="1">Uncharacterized protein</fullName>
    </submittedName>
</protein>
<reference evidence="1 2" key="1">
    <citation type="submission" date="2020-08" db="EMBL/GenBank/DDBJ databases">
        <title>Edaphobacter telluris sp. nov. and Acidobacterium dinghuensis sp. nov., two acidobacteria isolated from forest soil.</title>
        <authorList>
            <person name="Fu J."/>
            <person name="Qiu L."/>
        </authorList>
    </citation>
    <scope>NUCLEOTIDE SEQUENCE [LARGE SCALE GENOMIC DNA]</scope>
    <source>
        <strain evidence="1">4Y35</strain>
    </source>
</reference>
<name>A0A7G8BRP6_9BACT</name>
<dbReference type="AlphaFoldDB" id="A0A7G8BRP6"/>
<evidence type="ECO:0000313" key="1">
    <source>
        <dbReference type="EMBL" id="QNI35216.1"/>
    </source>
</evidence>